<dbReference type="CDD" id="cd00657">
    <property type="entry name" value="Ferritin_like"/>
    <property type="match status" value="1"/>
</dbReference>
<dbReference type="Gene3D" id="1.20.1260.10">
    <property type="match status" value="1"/>
</dbReference>
<accession>A0ABS5AKR6</accession>
<dbReference type="Pfam" id="PF14530">
    <property type="entry name" value="DUF4439"/>
    <property type="match status" value="1"/>
</dbReference>
<feature type="domain" description="DUF4439" evidence="2">
    <location>
        <begin position="21"/>
        <end position="156"/>
    </location>
</feature>
<gene>
    <name evidence="3" type="ORF">JOF53_006036</name>
</gene>
<proteinExistence type="predicted"/>
<organism evidence="3 4">
    <name type="scientific">Crossiella equi</name>
    <dbReference type="NCBI Taxonomy" id="130796"/>
    <lineage>
        <taxon>Bacteria</taxon>
        <taxon>Bacillati</taxon>
        <taxon>Actinomycetota</taxon>
        <taxon>Actinomycetes</taxon>
        <taxon>Pseudonocardiales</taxon>
        <taxon>Pseudonocardiaceae</taxon>
        <taxon>Crossiella</taxon>
    </lineage>
</organism>
<dbReference type="InterPro" id="IPR029447">
    <property type="entry name" value="DUF4439"/>
</dbReference>
<evidence type="ECO:0000313" key="3">
    <source>
        <dbReference type="EMBL" id="MBP2477164.1"/>
    </source>
</evidence>
<dbReference type="InterPro" id="IPR012347">
    <property type="entry name" value="Ferritin-like"/>
</dbReference>
<dbReference type="EMBL" id="JAGIOO010000001">
    <property type="protein sequence ID" value="MBP2477164.1"/>
    <property type="molecule type" value="Genomic_DNA"/>
</dbReference>
<dbReference type="Proteomes" id="UP001519363">
    <property type="component" value="Unassembled WGS sequence"/>
</dbReference>
<feature type="region of interest" description="Disordered" evidence="1">
    <location>
        <begin position="53"/>
        <end position="90"/>
    </location>
</feature>
<evidence type="ECO:0000256" key="1">
    <source>
        <dbReference type="SAM" id="MobiDB-lite"/>
    </source>
</evidence>
<evidence type="ECO:0000313" key="4">
    <source>
        <dbReference type="Proteomes" id="UP001519363"/>
    </source>
</evidence>
<protein>
    <recommendedName>
        <fullName evidence="2">DUF4439 domain-containing protein</fullName>
    </recommendedName>
</protein>
<evidence type="ECO:0000259" key="2">
    <source>
        <dbReference type="Pfam" id="PF14530"/>
    </source>
</evidence>
<sequence length="157" mass="16498">MTSPQQSTSGGAALPPETLTAVQRALAAEHAADWAYGLATAFVRDTLQNAVRDGATAHRARRDATERLVRDSGATPVSAEPGYAPPQPVTDQASAITLLVTAETDTAAAWRAVLERTEDQSLRRSGLEALTTAAIRATRWRKAGGANPLTVPFPGQP</sequence>
<keyword evidence="4" id="KW-1185">Reference proteome</keyword>
<dbReference type="RefSeq" id="WP_086787888.1">
    <property type="nucleotide sequence ID" value="NZ_JAGIOO010000001.1"/>
</dbReference>
<name>A0ABS5AKR6_9PSEU</name>
<comment type="caution">
    <text evidence="3">The sequence shown here is derived from an EMBL/GenBank/DDBJ whole genome shotgun (WGS) entry which is preliminary data.</text>
</comment>
<dbReference type="InterPro" id="IPR009078">
    <property type="entry name" value="Ferritin-like_SF"/>
</dbReference>
<dbReference type="SUPFAM" id="SSF47240">
    <property type="entry name" value="Ferritin-like"/>
    <property type="match status" value="1"/>
</dbReference>
<reference evidence="3 4" key="1">
    <citation type="submission" date="2021-03" db="EMBL/GenBank/DDBJ databases">
        <title>Sequencing the genomes of 1000 actinobacteria strains.</title>
        <authorList>
            <person name="Klenk H.-P."/>
        </authorList>
    </citation>
    <scope>NUCLEOTIDE SEQUENCE [LARGE SCALE GENOMIC DNA]</scope>
    <source>
        <strain evidence="3 4">DSM 44580</strain>
    </source>
</reference>